<feature type="non-terminal residue" evidence="1">
    <location>
        <position position="1"/>
    </location>
</feature>
<sequence length="126" mass="13549">SAVESQLQGLSSSLFSFDGELRLLPLPLPLLCFPDTIPPFLLLWKELDQVLGLGPRFGDSQQRMDFNMRIGTDLLTMCWSRVSVGGCMTCCKPVAASSVLAVACPPRVLATPRVGAHGVDSLSSNQ</sequence>
<feature type="non-terminal residue" evidence="1">
    <location>
        <position position="126"/>
    </location>
</feature>
<reference evidence="1" key="1">
    <citation type="submission" date="2014-05" db="EMBL/GenBank/DDBJ databases">
        <title>The transcriptome of the halophilic microalga Tetraselmis sp. GSL018 isolated from the Great Salt Lake, Utah.</title>
        <authorList>
            <person name="Jinkerson R.E."/>
            <person name="D'Adamo S."/>
            <person name="Posewitz M.C."/>
        </authorList>
    </citation>
    <scope>NUCLEOTIDE SEQUENCE</scope>
    <source>
        <strain evidence="1">GSL018</strain>
    </source>
</reference>
<organism evidence="1">
    <name type="scientific">Tetraselmis sp. GSL018</name>
    <dbReference type="NCBI Taxonomy" id="582737"/>
    <lineage>
        <taxon>Eukaryota</taxon>
        <taxon>Viridiplantae</taxon>
        <taxon>Chlorophyta</taxon>
        <taxon>core chlorophytes</taxon>
        <taxon>Chlorodendrophyceae</taxon>
        <taxon>Chlorodendrales</taxon>
        <taxon>Chlorodendraceae</taxon>
        <taxon>Tetraselmis</taxon>
    </lineage>
</organism>
<protein>
    <submittedName>
        <fullName evidence="1">Uncharacterized protein</fullName>
    </submittedName>
</protein>
<accession>A0A061QVB7</accession>
<dbReference type="EMBL" id="GBEZ01024588">
    <property type="protein sequence ID" value="JAC62415.1"/>
    <property type="molecule type" value="Transcribed_RNA"/>
</dbReference>
<proteinExistence type="predicted"/>
<evidence type="ECO:0000313" key="1">
    <source>
        <dbReference type="EMBL" id="JAC62415.1"/>
    </source>
</evidence>
<name>A0A061QVB7_9CHLO</name>
<dbReference type="AlphaFoldDB" id="A0A061QVB7"/>
<gene>
    <name evidence="1" type="ORF">TSPGSL018_23435</name>
</gene>